<protein>
    <recommendedName>
        <fullName evidence="8">ABC transporter domain-containing protein</fullName>
    </recommendedName>
</protein>
<evidence type="ECO:0000313" key="9">
    <source>
        <dbReference type="EMBL" id="PNR49114.1"/>
    </source>
</evidence>
<keyword evidence="5" id="KW-0067">ATP-binding</keyword>
<dbReference type="InParanoid" id="A0A2K1K5Q8"/>
<dbReference type="EnsemblPlants" id="Pp3c8_1580V3.1">
    <property type="protein sequence ID" value="PAC:32964956.CDS.1"/>
    <property type="gene ID" value="Pp3c8_1580"/>
</dbReference>
<proteinExistence type="predicted"/>
<organism evidence="9">
    <name type="scientific">Physcomitrium patens</name>
    <name type="common">Spreading-leaved earth moss</name>
    <name type="synonym">Physcomitrella patens</name>
    <dbReference type="NCBI Taxonomy" id="3218"/>
    <lineage>
        <taxon>Eukaryota</taxon>
        <taxon>Viridiplantae</taxon>
        <taxon>Streptophyta</taxon>
        <taxon>Embryophyta</taxon>
        <taxon>Bryophyta</taxon>
        <taxon>Bryophytina</taxon>
        <taxon>Bryopsida</taxon>
        <taxon>Funariidae</taxon>
        <taxon>Funariales</taxon>
        <taxon>Funariaceae</taxon>
        <taxon>Physcomitrium</taxon>
    </lineage>
</organism>
<reference evidence="9 11" key="2">
    <citation type="journal article" date="2018" name="Plant J.">
        <title>The Physcomitrella patens chromosome-scale assembly reveals moss genome structure and evolution.</title>
        <authorList>
            <person name="Lang D."/>
            <person name="Ullrich K.K."/>
            <person name="Murat F."/>
            <person name="Fuchs J."/>
            <person name="Jenkins J."/>
            <person name="Haas F.B."/>
            <person name="Piednoel M."/>
            <person name="Gundlach H."/>
            <person name="Van Bel M."/>
            <person name="Meyberg R."/>
            <person name="Vives C."/>
            <person name="Morata J."/>
            <person name="Symeonidi A."/>
            <person name="Hiss M."/>
            <person name="Muchero W."/>
            <person name="Kamisugi Y."/>
            <person name="Saleh O."/>
            <person name="Blanc G."/>
            <person name="Decker E.L."/>
            <person name="van Gessel N."/>
            <person name="Grimwood J."/>
            <person name="Hayes R.D."/>
            <person name="Graham S.W."/>
            <person name="Gunter L.E."/>
            <person name="McDaniel S.F."/>
            <person name="Hoernstein S.N.W."/>
            <person name="Larsson A."/>
            <person name="Li F.W."/>
            <person name="Perroud P.F."/>
            <person name="Phillips J."/>
            <person name="Ranjan P."/>
            <person name="Rokshar D.S."/>
            <person name="Rothfels C.J."/>
            <person name="Schneider L."/>
            <person name="Shu S."/>
            <person name="Stevenson D.W."/>
            <person name="Thummler F."/>
            <person name="Tillich M."/>
            <person name="Villarreal Aguilar J.C."/>
            <person name="Widiez T."/>
            <person name="Wong G.K."/>
            <person name="Wymore A."/>
            <person name="Zhang Y."/>
            <person name="Zimmer A.D."/>
            <person name="Quatrano R.S."/>
            <person name="Mayer K.F.X."/>
            <person name="Goodstein D."/>
            <person name="Casacuberta J.M."/>
            <person name="Vandepoele K."/>
            <person name="Reski R."/>
            <person name="Cuming A.C."/>
            <person name="Tuskan G.A."/>
            <person name="Maumus F."/>
            <person name="Salse J."/>
            <person name="Schmutz J."/>
            <person name="Rensing S.A."/>
        </authorList>
    </citation>
    <scope>NUCLEOTIDE SEQUENCE [LARGE SCALE GENOMIC DNA]</scope>
    <source>
        <strain evidence="10 11">cv. Gransden 2004</strain>
    </source>
</reference>
<dbReference type="InterPro" id="IPR003593">
    <property type="entry name" value="AAA+_ATPase"/>
</dbReference>
<name>A0A2K1K5Q8_PHYPA</name>
<evidence type="ECO:0000256" key="5">
    <source>
        <dbReference type="ARBA" id="ARBA00022840"/>
    </source>
</evidence>
<dbReference type="Gene3D" id="3.40.50.300">
    <property type="entry name" value="P-loop containing nucleotide triphosphate hydrolases"/>
    <property type="match status" value="1"/>
</dbReference>
<keyword evidence="6" id="KW-1133">Transmembrane helix</keyword>
<dbReference type="Gramene" id="Pp3c8_1580V3.2">
    <property type="protein sequence ID" value="PAC:32964957.CDS.1"/>
    <property type="gene ID" value="Pp3c8_1580"/>
</dbReference>
<evidence type="ECO:0000256" key="1">
    <source>
        <dbReference type="ARBA" id="ARBA00004141"/>
    </source>
</evidence>
<dbReference type="SUPFAM" id="SSF52540">
    <property type="entry name" value="P-loop containing nucleoside triphosphate hydrolases"/>
    <property type="match status" value="1"/>
</dbReference>
<dbReference type="EnsemblPlants" id="Pp3c8_1580V3.2">
    <property type="protein sequence ID" value="PAC:32964957.CDS.1"/>
    <property type="gene ID" value="Pp3c8_1580"/>
</dbReference>
<dbReference type="Pfam" id="PF00005">
    <property type="entry name" value="ABC_tran"/>
    <property type="match status" value="1"/>
</dbReference>
<reference evidence="9 11" key="1">
    <citation type="journal article" date="2008" name="Science">
        <title>The Physcomitrella genome reveals evolutionary insights into the conquest of land by plants.</title>
        <authorList>
            <person name="Rensing S."/>
            <person name="Lang D."/>
            <person name="Zimmer A."/>
            <person name="Terry A."/>
            <person name="Salamov A."/>
            <person name="Shapiro H."/>
            <person name="Nishiyama T."/>
            <person name="Perroud P.-F."/>
            <person name="Lindquist E."/>
            <person name="Kamisugi Y."/>
            <person name="Tanahashi T."/>
            <person name="Sakakibara K."/>
            <person name="Fujita T."/>
            <person name="Oishi K."/>
            <person name="Shin-I T."/>
            <person name="Kuroki Y."/>
            <person name="Toyoda A."/>
            <person name="Suzuki Y."/>
            <person name="Hashimoto A."/>
            <person name="Yamaguchi K."/>
            <person name="Sugano A."/>
            <person name="Kohara Y."/>
            <person name="Fujiyama A."/>
            <person name="Anterola A."/>
            <person name="Aoki S."/>
            <person name="Ashton N."/>
            <person name="Barbazuk W.B."/>
            <person name="Barker E."/>
            <person name="Bennetzen J."/>
            <person name="Bezanilla M."/>
            <person name="Blankenship R."/>
            <person name="Cho S.H."/>
            <person name="Dutcher S."/>
            <person name="Estelle M."/>
            <person name="Fawcett J.A."/>
            <person name="Gundlach H."/>
            <person name="Hanada K."/>
            <person name="Heyl A."/>
            <person name="Hicks K.A."/>
            <person name="Hugh J."/>
            <person name="Lohr M."/>
            <person name="Mayer K."/>
            <person name="Melkozernov A."/>
            <person name="Murata T."/>
            <person name="Nelson D."/>
            <person name="Pils B."/>
            <person name="Prigge M."/>
            <person name="Reiss B."/>
            <person name="Renner T."/>
            <person name="Rombauts S."/>
            <person name="Rushton P."/>
            <person name="Sanderfoot A."/>
            <person name="Schween G."/>
            <person name="Shiu S.-H."/>
            <person name="Stueber K."/>
            <person name="Theodoulou F.L."/>
            <person name="Tu H."/>
            <person name="Van de Peer Y."/>
            <person name="Verrier P.J."/>
            <person name="Waters E."/>
            <person name="Wood A."/>
            <person name="Yang L."/>
            <person name="Cove D."/>
            <person name="Cuming A."/>
            <person name="Hasebe M."/>
            <person name="Lucas S."/>
            <person name="Mishler D.B."/>
            <person name="Reski R."/>
            <person name="Grigoriev I."/>
            <person name="Quatrano R.S."/>
            <person name="Boore J.L."/>
        </authorList>
    </citation>
    <scope>NUCLEOTIDE SEQUENCE [LARGE SCALE GENOMIC DNA]</scope>
    <source>
        <strain evidence="10 11">cv. Gransden 2004</strain>
    </source>
</reference>
<evidence type="ECO:0000256" key="4">
    <source>
        <dbReference type="ARBA" id="ARBA00022741"/>
    </source>
</evidence>
<feature type="domain" description="ABC transporter" evidence="8">
    <location>
        <begin position="60"/>
        <end position="322"/>
    </location>
</feature>
<gene>
    <name evidence="9" type="ORF">PHYPA_011010</name>
</gene>
<evidence type="ECO:0000256" key="7">
    <source>
        <dbReference type="ARBA" id="ARBA00023136"/>
    </source>
</evidence>
<keyword evidence="2" id="KW-0813">Transport</keyword>
<dbReference type="PROSITE" id="PS00211">
    <property type="entry name" value="ABC_TRANSPORTER_1"/>
    <property type="match status" value="1"/>
</dbReference>
<comment type="subcellular location">
    <subcellularLocation>
        <location evidence="1">Membrane</location>
        <topology evidence="1">Multi-pass membrane protein</topology>
    </subcellularLocation>
</comment>
<dbReference type="GO" id="GO:0042626">
    <property type="term" value="F:ATPase-coupled transmembrane transporter activity"/>
    <property type="evidence" value="ECO:0000318"/>
    <property type="project" value="GO_Central"/>
</dbReference>
<dbReference type="FunFam" id="3.40.50.300:FF:001644">
    <property type="entry name" value="ABC transporter G family member 5"/>
    <property type="match status" value="1"/>
</dbReference>
<evidence type="ECO:0000259" key="8">
    <source>
        <dbReference type="PROSITE" id="PS50893"/>
    </source>
</evidence>
<dbReference type="PANTHER" id="PTHR48041:SF100">
    <property type="entry name" value="ABC TRANSPORTER-LIKE"/>
    <property type="match status" value="1"/>
</dbReference>
<evidence type="ECO:0000313" key="10">
    <source>
        <dbReference type="EnsemblPlants" id="PAC:32964956.CDS.1"/>
    </source>
</evidence>
<dbReference type="SMART" id="SM00382">
    <property type="entry name" value="AAA"/>
    <property type="match status" value="1"/>
</dbReference>
<keyword evidence="4" id="KW-0547">Nucleotide-binding</keyword>
<dbReference type="Proteomes" id="UP000006727">
    <property type="component" value="Chromosome 8"/>
</dbReference>
<sequence>MVDLERRKGPNHSHIVCCGSETCAEIENSSDEDKLYVKASQVAIVPSHSPSPTSNKTYILKLCDLSYNILNTKKTCKASGSEMGGASSSKTTSQYILKHITFDARPGEVMAVAGPSGVGKSTLLEVLAGKIRPSSPLTSIHVNGQPMDRQQFRRISGYVMQDDALFPMLTVQETLLYSARLRLPPVVPITEKLARVEALMTELGLSHVAGSRIGDENIRGVSGGERRRVSIGVDVIQDPAVLILDEPTSGLDSTAALHVCIMLKTMAKTCNRTIILSIHQPGYRILQQFHAELILAQGCVMHHGSLDVLTQRLCAAGHRISAQVNVLEYAVDSIDMLHTTENSSVFSVGEVTTPLLLSLQKLFDLGPNPPATPVHNDTTTSSDSASQFGDGEIDEVSYANSQYKEITILSHRFLRNVIRTKQLLTARTIYLHMGYGTRGMQKRVEFLAFTLTCVGLHHGEYNRYGCHGSILLVLRLLHRQGLHAEVLDLRALPLAFQVPTRCTLDQRVFSYRRSMLRPGVWRQMLCDGSEYT</sequence>
<dbReference type="PANTHER" id="PTHR48041">
    <property type="entry name" value="ABC TRANSPORTER G FAMILY MEMBER 28"/>
    <property type="match status" value="1"/>
</dbReference>
<evidence type="ECO:0000256" key="6">
    <source>
        <dbReference type="ARBA" id="ARBA00022989"/>
    </source>
</evidence>
<evidence type="ECO:0000313" key="11">
    <source>
        <dbReference type="Proteomes" id="UP000006727"/>
    </source>
</evidence>
<dbReference type="InterPro" id="IPR050352">
    <property type="entry name" value="ABCG_transporters"/>
</dbReference>
<reference evidence="10" key="3">
    <citation type="submission" date="2020-12" db="UniProtKB">
        <authorList>
            <consortium name="EnsemblPlants"/>
        </authorList>
    </citation>
    <scope>IDENTIFICATION</scope>
</reference>
<keyword evidence="3" id="KW-0812">Transmembrane</keyword>
<dbReference type="GO" id="GO:0005524">
    <property type="term" value="F:ATP binding"/>
    <property type="evidence" value="ECO:0007669"/>
    <property type="project" value="UniProtKB-KW"/>
</dbReference>
<keyword evidence="7" id="KW-0472">Membrane</keyword>
<dbReference type="PaxDb" id="3218-PP1S35_38V6.1"/>
<keyword evidence="11" id="KW-1185">Reference proteome</keyword>
<dbReference type="InterPro" id="IPR027417">
    <property type="entry name" value="P-loop_NTPase"/>
</dbReference>
<dbReference type="InterPro" id="IPR003439">
    <property type="entry name" value="ABC_transporter-like_ATP-bd"/>
</dbReference>
<dbReference type="GO" id="GO:0016887">
    <property type="term" value="F:ATP hydrolysis activity"/>
    <property type="evidence" value="ECO:0007669"/>
    <property type="project" value="InterPro"/>
</dbReference>
<dbReference type="AlphaFoldDB" id="A0A2K1K5Q8"/>
<dbReference type="GO" id="GO:0016020">
    <property type="term" value="C:membrane"/>
    <property type="evidence" value="ECO:0000318"/>
    <property type="project" value="GO_Central"/>
</dbReference>
<evidence type="ECO:0000256" key="2">
    <source>
        <dbReference type="ARBA" id="ARBA00022448"/>
    </source>
</evidence>
<dbReference type="GO" id="GO:0055085">
    <property type="term" value="P:transmembrane transport"/>
    <property type="evidence" value="ECO:0000318"/>
    <property type="project" value="GO_Central"/>
</dbReference>
<dbReference type="PROSITE" id="PS50893">
    <property type="entry name" value="ABC_TRANSPORTER_2"/>
    <property type="match status" value="1"/>
</dbReference>
<accession>A0A2K1K5Q8</accession>
<evidence type="ECO:0000256" key="3">
    <source>
        <dbReference type="ARBA" id="ARBA00022692"/>
    </source>
</evidence>
<dbReference type="InterPro" id="IPR017871">
    <property type="entry name" value="ABC_transporter-like_CS"/>
</dbReference>
<dbReference type="EMBL" id="ABEU02000008">
    <property type="protein sequence ID" value="PNR49114.1"/>
    <property type="molecule type" value="Genomic_DNA"/>
</dbReference>
<dbReference type="FunCoup" id="A0A2K1K5Q8">
    <property type="interactions" value="44"/>
</dbReference>
<dbReference type="Gramene" id="Pp3c8_1580V3.1">
    <property type="protein sequence ID" value="PAC:32964956.CDS.1"/>
    <property type="gene ID" value="Pp3c8_1580"/>
</dbReference>